<keyword evidence="1" id="KW-0812">Transmembrane</keyword>
<accession>A0A139XXF5</accession>
<proteinExistence type="predicted"/>
<evidence type="ECO:0000313" key="3">
    <source>
        <dbReference type="Proteomes" id="UP000074247"/>
    </source>
</evidence>
<evidence type="ECO:0008006" key="4">
    <source>
        <dbReference type="Google" id="ProtNLM"/>
    </source>
</evidence>
<comment type="caution">
    <text evidence="2">The sequence shown here is derived from an EMBL/GenBank/DDBJ whole genome shotgun (WGS) entry which is preliminary data.</text>
</comment>
<keyword evidence="1" id="KW-1133">Transmembrane helix</keyword>
<reference evidence="2 3" key="1">
    <citation type="journal article" date="2016" name="Nat. Commun.">
        <title>Local admixture of amplified and diversified secreted pathogenesis determinants shapes mosaic Toxoplasma gondii genomes.</title>
        <authorList>
            <person name="Lorenzi H."/>
            <person name="Khan A."/>
            <person name="Behnke M.S."/>
            <person name="Namasivayam S."/>
            <person name="Swapna L.S."/>
            <person name="Hadjithomas M."/>
            <person name="Karamycheva S."/>
            <person name="Pinney D."/>
            <person name="Brunk B.P."/>
            <person name="Ajioka J.W."/>
            <person name="Ajzenberg D."/>
            <person name="Boothroyd J.C."/>
            <person name="Boyle J.P."/>
            <person name="Darde M.L."/>
            <person name="Diaz-Miranda M.A."/>
            <person name="Dubey J.P."/>
            <person name="Fritz H.M."/>
            <person name="Gennari S.M."/>
            <person name="Gregory B.D."/>
            <person name="Kim K."/>
            <person name="Saeij J.P."/>
            <person name="Su C."/>
            <person name="White M.W."/>
            <person name="Zhu X.Q."/>
            <person name="Howe D.K."/>
            <person name="Rosenthal B.M."/>
            <person name="Grigg M.E."/>
            <person name="Parkinson J."/>
            <person name="Liu L."/>
            <person name="Kissinger J.C."/>
            <person name="Roos D.S."/>
            <person name="Sibley L.D."/>
        </authorList>
    </citation>
    <scope>NUCLEOTIDE SEQUENCE [LARGE SCALE GENOMIC DNA]</scope>
    <source>
        <strain evidence="2 3">ARI</strain>
    </source>
</reference>
<evidence type="ECO:0000256" key="1">
    <source>
        <dbReference type="SAM" id="Phobius"/>
    </source>
</evidence>
<dbReference type="EMBL" id="AGQS02004674">
    <property type="protein sequence ID" value="KYF43476.1"/>
    <property type="molecule type" value="Genomic_DNA"/>
</dbReference>
<dbReference type="Proteomes" id="UP000074247">
    <property type="component" value="Unassembled WGS sequence"/>
</dbReference>
<organism evidence="2 3">
    <name type="scientific">Toxoplasma gondii ARI</name>
    <dbReference type="NCBI Taxonomy" id="1074872"/>
    <lineage>
        <taxon>Eukaryota</taxon>
        <taxon>Sar</taxon>
        <taxon>Alveolata</taxon>
        <taxon>Apicomplexa</taxon>
        <taxon>Conoidasida</taxon>
        <taxon>Coccidia</taxon>
        <taxon>Eucoccidiorida</taxon>
        <taxon>Eimeriorina</taxon>
        <taxon>Sarcocystidae</taxon>
        <taxon>Toxoplasma</taxon>
    </lineage>
</organism>
<gene>
    <name evidence="2" type="ORF">TGARI_228280B</name>
</gene>
<keyword evidence="1" id="KW-0472">Membrane</keyword>
<sequence length="129" mass="14156">MISCLQVSLFFRSLLSPFCRFISASAARMSTPFLVAFPSVSFLLFFFLPFLTLPLCLRSPDFFVFCLSALCTSVLSSLSPSFLSSFSLSLHSSLSASCFSPNFLFRLLSSSSGVSRSPSVYRCLRVGLP</sequence>
<name>A0A139XXF5_TOXGO</name>
<dbReference type="VEuPathDB" id="ToxoDB:TGARI_228280B"/>
<feature type="transmembrane region" description="Helical" evidence="1">
    <location>
        <begin position="62"/>
        <end position="82"/>
    </location>
</feature>
<dbReference type="AlphaFoldDB" id="A0A139XXF5"/>
<protein>
    <recommendedName>
        <fullName evidence="4">Transmembrane protein</fullName>
    </recommendedName>
</protein>
<evidence type="ECO:0000313" key="2">
    <source>
        <dbReference type="EMBL" id="KYF43476.1"/>
    </source>
</evidence>
<feature type="transmembrane region" description="Helical" evidence="1">
    <location>
        <begin position="34"/>
        <end position="55"/>
    </location>
</feature>